<proteinExistence type="predicted"/>
<organism evidence="1 2">
    <name type="scientific">Trichoderma lentiforme</name>
    <dbReference type="NCBI Taxonomy" id="1567552"/>
    <lineage>
        <taxon>Eukaryota</taxon>
        <taxon>Fungi</taxon>
        <taxon>Dikarya</taxon>
        <taxon>Ascomycota</taxon>
        <taxon>Pezizomycotina</taxon>
        <taxon>Sordariomycetes</taxon>
        <taxon>Hypocreomycetidae</taxon>
        <taxon>Hypocreales</taxon>
        <taxon>Hypocreaceae</taxon>
        <taxon>Trichoderma</taxon>
    </lineage>
</organism>
<dbReference type="Proteomes" id="UP000801864">
    <property type="component" value="Unassembled WGS sequence"/>
</dbReference>
<reference evidence="1 2" key="1">
    <citation type="submission" date="2018-06" db="EMBL/GenBank/DDBJ databases">
        <title>Genome analysis of cellulolytic fungus Trichoderma lentiforme CFAM-422.</title>
        <authorList>
            <person name="Steindorff A.S."/>
            <person name="Formighieri E.F."/>
            <person name="Midorikawa G.E.O."/>
            <person name="Tamietti M.S."/>
            <person name="Ramos E.Z."/>
            <person name="Silva A.S."/>
            <person name="Bon E.P.S."/>
            <person name="Mendes T.D."/>
            <person name="Damaso M.C.T."/>
            <person name="Favaro L.C.L."/>
        </authorList>
    </citation>
    <scope>NUCLEOTIDE SEQUENCE [LARGE SCALE GENOMIC DNA]</scope>
    <source>
        <strain evidence="1 2">CFAM-422</strain>
    </source>
</reference>
<accession>A0A9P4X4K5</accession>
<keyword evidence="2" id="KW-1185">Reference proteome</keyword>
<dbReference type="AlphaFoldDB" id="A0A9P4X4K5"/>
<dbReference type="EMBL" id="QLNT01000027">
    <property type="protein sequence ID" value="KAF3057868.1"/>
    <property type="molecule type" value="Genomic_DNA"/>
</dbReference>
<evidence type="ECO:0000313" key="2">
    <source>
        <dbReference type="Proteomes" id="UP000801864"/>
    </source>
</evidence>
<name>A0A9P4X4K5_9HYPO</name>
<sequence>MADSDEVPEPCMSENNWLMGLPIPDSDRPMDVGSPNFVPQPQTPPNLITQKMIDEWQSSRNRPAFARLLGFERLPIYPGFLSSYLGFSNTQHLYYFVDFIATMRADHWLKAFLDNGRTDEVLVWGSILGYPTFRVQNHANHANYANLFQLDSVLTAIACMYKLIKANPSRFREPTEGLENECVWGIHHEDWQRAHAIITFVKYRRAFFRHCPDVGPGKYWNTRSKKARCYAYATPDVIASVAARQANVVGNGAG</sequence>
<comment type="caution">
    <text evidence="1">The sequence shown here is derived from an EMBL/GenBank/DDBJ whole genome shotgun (WGS) entry which is preliminary data.</text>
</comment>
<evidence type="ECO:0000313" key="1">
    <source>
        <dbReference type="EMBL" id="KAF3057868.1"/>
    </source>
</evidence>
<protein>
    <submittedName>
        <fullName evidence="1">Uncharacterized protein</fullName>
    </submittedName>
</protein>
<gene>
    <name evidence="1" type="ORF">CFAM422_012013</name>
</gene>